<evidence type="ECO:0000256" key="4">
    <source>
        <dbReference type="ARBA" id="ARBA00023157"/>
    </source>
</evidence>
<feature type="signal peptide" evidence="6">
    <location>
        <begin position="1"/>
        <end position="23"/>
    </location>
</feature>
<evidence type="ECO:0000256" key="5">
    <source>
        <dbReference type="ARBA" id="ARBA00023284"/>
    </source>
</evidence>
<dbReference type="InterPro" id="IPR013766">
    <property type="entry name" value="Thioredoxin_domain"/>
</dbReference>
<feature type="domain" description="Thioredoxin" evidence="7">
    <location>
        <begin position="45"/>
        <end position="192"/>
    </location>
</feature>
<dbReference type="InterPro" id="IPR036249">
    <property type="entry name" value="Thioredoxin-like_sf"/>
</dbReference>
<accession>A0ABW1G8F6</accession>
<evidence type="ECO:0000256" key="2">
    <source>
        <dbReference type="ARBA" id="ARBA00022748"/>
    </source>
</evidence>
<keyword evidence="4" id="KW-1015">Disulfide bond</keyword>
<organism evidence="8 9">
    <name type="scientific">Streptacidiphilus monticola</name>
    <dbReference type="NCBI Taxonomy" id="2161674"/>
    <lineage>
        <taxon>Bacteria</taxon>
        <taxon>Bacillati</taxon>
        <taxon>Actinomycetota</taxon>
        <taxon>Actinomycetes</taxon>
        <taxon>Kitasatosporales</taxon>
        <taxon>Streptomycetaceae</taxon>
        <taxon>Streptacidiphilus</taxon>
    </lineage>
</organism>
<sequence>MRALMRPAALAAAALAITGCATTAQGPSGGSGAAAVAERSVLVTVPPAGRGAPFDLSGEALDGGRLSLAAYRGKVVVLNFWASWCGECRGEADDLAAAARGTAAQGVQFVGVDTRELQRSAPRVFVRTHHLDYPNFFDTDGDLMLKVPARYLDPMGGIPFTLVLDRRGRIAARAWTPLTADQLTALVAPLAAERG</sequence>
<dbReference type="PROSITE" id="PS51352">
    <property type="entry name" value="THIOREDOXIN_2"/>
    <property type="match status" value="1"/>
</dbReference>
<evidence type="ECO:0000313" key="8">
    <source>
        <dbReference type="EMBL" id="MFC5911040.1"/>
    </source>
</evidence>
<dbReference type="PROSITE" id="PS51257">
    <property type="entry name" value="PROKAR_LIPOPROTEIN"/>
    <property type="match status" value="1"/>
</dbReference>
<reference evidence="9" key="1">
    <citation type="journal article" date="2019" name="Int. J. Syst. Evol. Microbiol.">
        <title>The Global Catalogue of Microorganisms (GCM) 10K type strain sequencing project: providing services to taxonomists for standard genome sequencing and annotation.</title>
        <authorList>
            <consortium name="The Broad Institute Genomics Platform"/>
            <consortium name="The Broad Institute Genome Sequencing Center for Infectious Disease"/>
            <person name="Wu L."/>
            <person name="Ma J."/>
        </authorList>
    </citation>
    <scope>NUCLEOTIDE SEQUENCE [LARGE SCALE GENOMIC DNA]</scope>
    <source>
        <strain evidence="9">JCM 4816</strain>
    </source>
</reference>
<evidence type="ECO:0000256" key="3">
    <source>
        <dbReference type="ARBA" id="ARBA00022968"/>
    </source>
</evidence>
<name>A0ABW1G8F6_9ACTN</name>
<protein>
    <submittedName>
        <fullName evidence="8">TlpA family protein disulfide reductase</fullName>
    </submittedName>
</protein>
<feature type="chain" id="PRO_5046360609" evidence="6">
    <location>
        <begin position="24"/>
        <end position="195"/>
    </location>
</feature>
<dbReference type="Pfam" id="PF00578">
    <property type="entry name" value="AhpC-TSA"/>
    <property type="match status" value="1"/>
</dbReference>
<keyword evidence="5" id="KW-0676">Redox-active center</keyword>
<keyword evidence="3" id="KW-0735">Signal-anchor</keyword>
<dbReference type="RefSeq" id="WP_380589282.1">
    <property type="nucleotide sequence ID" value="NZ_JBHSQJ010000144.1"/>
</dbReference>
<comment type="subcellular location">
    <subcellularLocation>
        <location evidence="1">Cell envelope</location>
    </subcellularLocation>
</comment>
<evidence type="ECO:0000313" key="9">
    <source>
        <dbReference type="Proteomes" id="UP001596174"/>
    </source>
</evidence>
<gene>
    <name evidence="8" type="ORF">ACFP3V_28025</name>
</gene>
<keyword evidence="9" id="KW-1185">Reference proteome</keyword>
<evidence type="ECO:0000256" key="1">
    <source>
        <dbReference type="ARBA" id="ARBA00004196"/>
    </source>
</evidence>
<evidence type="ECO:0000256" key="6">
    <source>
        <dbReference type="SAM" id="SignalP"/>
    </source>
</evidence>
<dbReference type="PANTHER" id="PTHR42852:SF6">
    <property type="entry name" value="THIOL:DISULFIDE INTERCHANGE PROTEIN DSBE"/>
    <property type="match status" value="1"/>
</dbReference>
<keyword evidence="2" id="KW-0201">Cytochrome c-type biogenesis</keyword>
<keyword evidence="3" id="KW-0812">Transmembrane</keyword>
<comment type="caution">
    <text evidence="8">The sequence shown here is derived from an EMBL/GenBank/DDBJ whole genome shotgun (WGS) entry which is preliminary data.</text>
</comment>
<dbReference type="CDD" id="cd02966">
    <property type="entry name" value="TlpA_like_family"/>
    <property type="match status" value="1"/>
</dbReference>
<proteinExistence type="predicted"/>
<dbReference type="InterPro" id="IPR050553">
    <property type="entry name" value="Thioredoxin_ResA/DsbE_sf"/>
</dbReference>
<dbReference type="SUPFAM" id="SSF52833">
    <property type="entry name" value="Thioredoxin-like"/>
    <property type="match status" value="1"/>
</dbReference>
<dbReference type="InterPro" id="IPR000866">
    <property type="entry name" value="AhpC/TSA"/>
</dbReference>
<dbReference type="Proteomes" id="UP001596174">
    <property type="component" value="Unassembled WGS sequence"/>
</dbReference>
<dbReference type="Gene3D" id="3.40.30.10">
    <property type="entry name" value="Glutaredoxin"/>
    <property type="match status" value="1"/>
</dbReference>
<dbReference type="EMBL" id="JBHSQJ010000144">
    <property type="protein sequence ID" value="MFC5911040.1"/>
    <property type="molecule type" value="Genomic_DNA"/>
</dbReference>
<keyword evidence="6" id="KW-0732">Signal</keyword>
<evidence type="ECO:0000259" key="7">
    <source>
        <dbReference type="PROSITE" id="PS51352"/>
    </source>
</evidence>
<dbReference type="PANTHER" id="PTHR42852">
    <property type="entry name" value="THIOL:DISULFIDE INTERCHANGE PROTEIN DSBE"/>
    <property type="match status" value="1"/>
</dbReference>